<name>A0AA46I6D1_9FUSO</name>
<dbReference type="InterPro" id="IPR029058">
    <property type="entry name" value="AB_hydrolase_fold"/>
</dbReference>
<proteinExistence type="predicted"/>
<protein>
    <submittedName>
        <fullName evidence="2">Alpha-beta hydrolase superfamily lysophospholipase</fullName>
    </submittedName>
</protein>
<dbReference type="GO" id="GO:0016787">
    <property type="term" value="F:hydrolase activity"/>
    <property type="evidence" value="ECO:0007669"/>
    <property type="project" value="UniProtKB-KW"/>
</dbReference>
<dbReference type="AlphaFoldDB" id="A0AA46I6D1"/>
<dbReference type="Gene3D" id="3.40.50.1820">
    <property type="entry name" value="alpha/beta hydrolase"/>
    <property type="match status" value="1"/>
</dbReference>
<dbReference type="InterPro" id="IPR022742">
    <property type="entry name" value="Hydrolase_4"/>
</dbReference>
<dbReference type="SUPFAM" id="SSF53474">
    <property type="entry name" value="alpha/beta-Hydrolases"/>
    <property type="match status" value="1"/>
</dbReference>
<keyword evidence="2" id="KW-0378">Hydrolase</keyword>
<dbReference type="InterPro" id="IPR051044">
    <property type="entry name" value="MAG_DAG_Lipase"/>
</dbReference>
<accession>A0AA46I6D1</accession>
<evidence type="ECO:0000259" key="1">
    <source>
        <dbReference type="Pfam" id="PF12146"/>
    </source>
</evidence>
<gene>
    <name evidence="2" type="ORF">EV215_0054</name>
</gene>
<dbReference type="Pfam" id="PF12146">
    <property type="entry name" value="Hydrolase_4"/>
    <property type="match status" value="1"/>
</dbReference>
<comment type="caution">
    <text evidence="2">The sequence shown here is derived from an EMBL/GenBank/DDBJ whole genome shotgun (WGS) entry which is preliminary data.</text>
</comment>
<evidence type="ECO:0000313" key="3">
    <source>
        <dbReference type="Proteomes" id="UP000294678"/>
    </source>
</evidence>
<organism evidence="2 3">
    <name type="scientific">Hypnocyclicus thermotrophus</name>
    <dbReference type="NCBI Taxonomy" id="1627895"/>
    <lineage>
        <taxon>Bacteria</taxon>
        <taxon>Fusobacteriati</taxon>
        <taxon>Fusobacteriota</taxon>
        <taxon>Fusobacteriia</taxon>
        <taxon>Fusobacteriales</taxon>
        <taxon>Fusobacteriaceae</taxon>
        <taxon>Hypnocyclicus</taxon>
    </lineage>
</organism>
<dbReference type="RefSeq" id="WP_134111798.1">
    <property type="nucleotide sequence ID" value="NZ_SOBG01000001.1"/>
</dbReference>
<dbReference type="EMBL" id="SOBG01000001">
    <property type="protein sequence ID" value="TDT72266.1"/>
    <property type="molecule type" value="Genomic_DNA"/>
</dbReference>
<dbReference type="Proteomes" id="UP000294678">
    <property type="component" value="Unassembled WGS sequence"/>
</dbReference>
<keyword evidence="3" id="KW-1185">Reference proteome</keyword>
<reference evidence="2 3" key="1">
    <citation type="submission" date="2019-03" db="EMBL/GenBank/DDBJ databases">
        <title>Genomic Encyclopedia of Type Strains, Phase IV (KMG-IV): sequencing the most valuable type-strain genomes for metagenomic binning, comparative biology and taxonomic classification.</title>
        <authorList>
            <person name="Goeker M."/>
        </authorList>
    </citation>
    <scope>NUCLEOTIDE SEQUENCE [LARGE SCALE GENOMIC DNA]</scope>
    <source>
        <strain evidence="2 3">DSM 100055</strain>
    </source>
</reference>
<feature type="domain" description="Serine aminopeptidase S33" evidence="1">
    <location>
        <begin position="23"/>
        <end position="285"/>
    </location>
</feature>
<sequence length="300" mass="35078">MEKFIFNAKDNKLITTFKWLIRKPKAIVQIIHGMAEHAKRYDEFAKFLNENGYSVYATDHRGHGETLESNEMLGEIGKDGFNKMIEDEILLTEIIKKENNNLPVYVLGHSMGSFILQEYVIRNSKNIRKAIFSGSCGKMGLELNFGKIIAKLEMGNNKVKPSKIIDFLNFGMFNLKFKNKKTKQDWLNRDEKEVEKYIKDPLCGGIFPSQFYYYFYDGLIKLKDLSRLNNINKNLEIYIFSGEMDPVGQFGKGVKRLYDAYKNTGIKDVSMKLYRDGRHEMLNELNKQEVYRDILEFFKK</sequence>
<dbReference type="PANTHER" id="PTHR11614">
    <property type="entry name" value="PHOSPHOLIPASE-RELATED"/>
    <property type="match status" value="1"/>
</dbReference>
<evidence type="ECO:0000313" key="2">
    <source>
        <dbReference type="EMBL" id="TDT72266.1"/>
    </source>
</evidence>